<evidence type="ECO:0000256" key="2">
    <source>
        <dbReference type="ARBA" id="ARBA00010742"/>
    </source>
</evidence>
<dbReference type="InterPro" id="IPR001638">
    <property type="entry name" value="Solute-binding_3/MltF_N"/>
</dbReference>
<dbReference type="InterPro" id="IPR010068">
    <property type="entry name" value="Peri-bd_TauA"/>
</dbReference>
<reference evidence="6 7" key="1">
    <citation type="submission" date="2019-10" db="EMBL/GenBank/DDBJ databases">
        <title>Whole-genome sequence of the purple nonsulfur photosynthetic bacterium Rhodocyclus tenuis.</title>
        <authorList>
            <person name="Kyndt J.A."/>
            <person name="Meyer T.E."/>
        </authorList>
    </citation>
    <scope>NUCLEOTIDE SEQUENCE [LARGE SCALE GENOMIC DNA]</scope>
    <source>
        <strain evidence="6 7">DSM 110</strain>
    </source>
</reference>
<dbReference type="NCBIfam" id="TIGR01729">
    <property type="entry name" value="taurine_ABC_bnd"/>
    <property type="match status" value="1"/>
</dbReference>
<evidence type="ECO:0000313" key="6">
    <source>
        <dbReference type="EMBL" id="MQY51130.1"/>
    </source>
</evidence>
<dbReference type="AlphaFoldDB" id="A0A6L5JX33"/>
<keyword evidence="3 4" id="KW-0732">Signal</keyword>
<feature type="signal peptide" evidence="4">
    <location>
        <begin position="1"/>
        <end position="25"/>
    </location>
</feature>
<evidence type="ECO:0000259" key="5">
    <source>
        <dbReference type="SMART" id="SM00062"/>
    </source>
</evidence>
<gene>
    <name evidence="6" type="primary">tauA</name>
    <name evidence="6" type="ORF">GHK24_04975</name>
</gene>
<proteinExistence type="inferred from homology"/>
<accession>A0A6L5JX33</accession>
<comment type="subcellular location">
    <subcellularLocation>
        <location evidence="1">Periplasm</location>
    </subcellularLocation>
</comment>
<evidence type="ECO:0000256" key="3">
    <source>
        <dbReference type="ARBA" id="ARBA00022729"/>
    </source>
</evidence>
<comment type="caution">
    <text evidence="6">The sequence shown here is derived from an EMBL/GenBank/DDBJ whole genome shotgun (WGS) entry which is preliminary data.</text>
</comment>
<feature type="domain" description="Solute-binding protein family 3/N-terminal" evidence="5">
    <location>
        <begin position="29"/>
        <end position="247"/>
    </location>
</feature>
<dbReference type="PANTHER" id="PTHR30024:SF47">
    <property type="entry name" value="TAURINE-BINDING PERIPLASMIC PROTEIN"/>
    <property type="match status" value="1"/>
</dbReference>
<dbReference type="Gene3D" id="3.40.190.10">
    <property type="entry name" value="Periplasmic binding protein-like II"/>
    <property type="match status" value="2"/>
</dbReference>
<evidence type="ECO:0000256" key="1">
    <source>
        <dbReference type="ARBA" id="ARBA00004418"/>
    </source>
</evidence>
<dbReference type="InterPro" id="IPR015168">
    <property type="entry name" value="SsuA/THI5"/>
</dbReference>
<name>A0A6L5JX33_RHOTE</name>
<feature type="chain" id="PRO_5027087581" evidence="4">
    <location>
        <begin position="26"/>
        <end position="338"/>
    </location>
</feature>
<dbReference type="Pfam" id="PF09084">
    <property type="entry name" value="NMT1"/>
    <property type="match status" value="1"/>
</dbReference>
<dbReference type="GO" id="GO:0042918">
    <property type="term" value="P:alkanesulfonate transmembrane transport"/>
    <property type="evidence" value="ECO:0007669"/>
    <property type="project" value="TreeGrafter"/>
</dbReference>
<comment type="similarity">
    <text evidence="2">Belongs to the bacterial solute-binding protein SsuA/TauA family.</text>
</comment>
<evidence type="ECO:0000313" key="7">
    <source>
        <dbReference type="Proteomes" id="UP000480275"/>
    </source>
</evidence>
<organism evidence="6 7">
    <name type="scientific">Rhodocyclus tenuis</name>
    <name type="common">Rhodospirillum tenue</name>
    <dbReference type="NCBI Taxonomy" id="1066"/>
    <lineage>
        <taxon>Bacteria</taxon>
        <taxon>Pseudomonadati</taxon>
        <taxon>Pseudomonadota</taxon>
        <taxon>Betaproteobacteria</taxon>
        <taxon>Rhodocyclales</taxon>
        <taxon>Rhodocyclaceae</taxon>
        <taxon>Rhodocyclus</taxon>
    </lineage>
</organism>
<dbReference type="GO" id="GO:0042597">
    <property type="term" value="C:periplasmic space"/>
    <property type="evidence" value="ECO:0007669"/>
    <property type="project" value="UniProtKB-SubCell"/>
</dbReference>
<dbReference type="OrthoDB" id="286202at2"/>
<dbReference type="SMART" id="SM00062">
    <property type="entry name" value="PBPb"/>
    <property type="match status" value="1"/>
</dbReference>
<dbReference type="EMBL" id="WIXJ01000002">
    <property type="protein sequence ID" value="MQY51130.1"/>
    <property type="molecule type" value="Genomic_DNA"/>
</dbReference>
<dbReference type="Proteomes" id="UP000480275">
    <property type="component" value="Unassembled WGS sequence"/>
</dbReference>
<sequence length="338" mass="36253">MTRKRHYLLSSLTLIAGLFSLSASADQKEVTIAYQDMVVPWRVAHEAGELEKATGYKINFRQFAGGGDVIRALASGQVSIGEAGSAPIASAVSQGLPIELFWILDDINEAEALVARDGSNVNSIADLKGKKIGVPFTSTTHFHTLVALQHARVNPNDVQIVNLRPPEIAAAWERGNLDATFIWDPVLSKVKKSGKVLTTSGEISKQTGKTTFDGIVVNQAWAKDNADFLVKFVKVLAKADENYRKNKAKWTADSAEAKAVAKISGAKVEDVPATIALYRFPTLEEQASSRWLGGGKDGGAAQSLLATANFLKSQGTIANVLTDYSANVTPVFVQKAAK</sequence>
<protein>
    <submittedName>
        <fullName evidence="6">Taurine ABC transporter substrate-binding protein</fullName>
    </submittedName>
</protein>
<evidence type="ECO:0000256" key="4">
    <source>
        <dbReference type="SAM" id="SignalP"/>
    </source>
</evidence>
<dbReference type="PANTHER" id="PTHR30024">
    <property type="entry name" value="ALIPHATIC SULFONATES-BINDING PROTEIN-RELATED"/>
    <property type="match status" value="1"/>
</dbReference>
<dbReference type="SUPFAM" id="SSF53850">
    <property type="entry name" value="Periplasmic binding protein-like II"/>
    <property type="match status" value="1"/>
</dbReference>